<dbReference type="HOGENOM" id="CLU_038256_0_0_6"/>
<organism evidence="10 11">
    <name type="scientific">Psychromonas ingrahamii (strain DSM 17664 / CCUG 51855 / 37)</name>
    <dbReference type="NCBI Taxonomy" id="357804"/>
    <lineage>
        <taxon>Bacteria</taxon>
        <taxon>Pseudomonadati</taxon>
        <taxon>Pseudomonadota</taxon>
        <taxon>Gammaproteobacteria</taxon>
        <taxon>Alteromonadales</taxon>
        <taxon>Psychromonadaceae</taxon>
        <taxon>Psychromonas</taxon>
    </lineage>
</organism>
<dbReference type="eggNOG" id="COG1538">
    <property type="taxonomic scope" value="Bacteria"/>
</dbReference>
<dbReference type="OrthoDB" id="5296315at2"/>
<sequence length="447" mass="49749">MQIKYANFKPVKLLLLTLCSVMVTTGQAETDPLLLEAARLPLTAQANVDKPFTGLAAALRATMTHNPMIKGKQAELEAQQFGVSSAKAKRYPTLSTLGSNVNNNYDQATLRLDQPLWAFGKIDTEIARAESEVNAEQWRLLDIQRQLLEDTATVYAKIEGIKLRAEVAEINTEAHQSYYDRLARRQEGQLSSEADMRLAYARLLQAQTQLLSIKGELSDAQSELQNLTQILVSTELAVDPQLALLPSNVAVQRLAIDQEANILLKRQNLQVVKLGLKAEKLASLPTIYLRAEADLLDSTSGNKDLRAGLTFESSFEGLGLVARGRVKGAESRLAAARYDLDSSINDTRRRISSLMLNRQVQQGLIHAYQQTVNAMQETLDSFLRQYETGRKSWLELLNMQRELTASQMQLVQSKNDWLILSLRVASLTGGLDQQAGLNQNRLNEAEE</sequence>
<evidence type="ECO:0000256" key="3">
    <source>
        <dbReference type="ARBA" id="ARBA00022448"/>
    </source>
</evidence>
<feature type="signal peptide" evidence="9">
    <location>
        <begin position="1"/>
        <end position="28"/>
    </location>
</feature>
<dbReference type="InterPro" id="IPR051906">
    <property type="entry name" value="TolC-like"/>
</dbReference>
<proteinExistence type="inferred from homology"/>
<evidence type="ECO:0000256" key="6">
    <source>
        <dbReference type="ARBA" id="ARBA00023136"/>
    </source>
</evidence>
<dbReference type="PANTHER" id="PTHR30026:SF22">
    <property type="entry name" value="OUTER MEMBRANE EFFLUX PROTEIN"/>
    <property type="match status" value="1"/>
</dbReference>
<dbReference type="RefSeq" id="WP_011771105.1">
    <property type="nucleotide sequence ID" value="NC_008709.1"/>
</dbReference>
<dbReference type="GO" id="GO:1990281">
    <property type="term" value="C:efflux pump complex"/>
    <property type="evidence" value="ECO:0007669"/>
    <property type="project" value="TreeGrafter"/>
</dbReference>
<accession>A1SYI6</accession>
<keyword evidence="5" id="KW-0812">Transmembrane</keyword>
<comment type="subcellular location">
    <subcellularLocation>
        <location evidence="1">Cell outer membrane</location>
    </subcellularLocation>
</comment>
<keyword evidence="9" id="KW-0732">Signal</keyword>
<dbReference type="GO" id="GO:0009279">
    <property type="term" value="C:cell outer membrane"/>
    <property type="evidence" value="ECO:0007669"/>
    <property type="project" value="UniProtKB-SubCell"/>
</dbReference>
<dbReference type="Pfam" id="PF02321">
    <property type="entry name" value="OEP"/>
    <property type="match status" value="2"/>
</dbReference>
<evidence type="ECO:0000256" key="7">
    <source>
        <dbReference type="ARBA" id="ARBA00023237"/>
    </source>
</evidence>
<feature type="coiled-coil region" evidence="8">
    <location>
        <begin position="210"/>
        <end position="237"/>
    </location>
</feature>
<keyword evidence="6" id="KW-0472">Membrane</keyword>
<comment type="similarity">
    <text evidence="2">Belongs to the outer membrane factor (OMF) (TC 1.B.17) family.</text>
</comment>
<evidence type="ECO:0000313" key="11">
    <source>
        <dbReference type="Proteomes" id="UP000000639"/>
    </source>
</evidence>
<dbReference type="KEGG" id="pin:Ping_2845"/>
<dbReference type="PANTHER" id="PTHR30026">
    <property type="entry name" value="OUTER MEMBRANE PROTEIN TOLC"/>
    <property type="match status" value="1"/>
</dbReference>
<dbReference type="InterPro" id="IPR003423">
    <property type="entry name" value="OMP_efflux"/>
</dbReference>
<evidence type="ECO:0000256" key="9">
    <source>
        <dbReference type="SAM" id="SignalP"/>
    </source>
</evidence>
<evidence type="ECO:0000256" key="1">
    <source>
        <dbReference type="ARBA" id="ARBA00004442"/>
    </source>
</evidence>
<dbReference type="Proteomes" id="UP000000639">
    <property type="component" value="Chromosome"/>
</dbReference>
<evidence type="ECO:0000256" key="8">
    <source>
        <dbReference type="SAM" id="Coils"/>
    </source>
</evidence>
<evidence type="ECO:0000313" key="10">
    <source>
        <dbReference type="EMBL" id="ABM04551.1"/>
    </source>
</evidence>
<protein>
    <submittedName>
        <fullName evidence="10">Outer membrane efflux protein</fullName>
    </submittedName>
</protein>
<keyword evidence="7" id="KW-0998">Cell outer membrane</keyword>
<evidence type="ECO:0000256" key="2">
    <source>
        <dbReference type="ARBA" id="ARBA00007613"/>
    </source>
</evidence>
<keyword evidence="3" id="KW-0813">Transport</keyword>
<keyword evidence="4" id="KW-1134">Transmembrane beta strand</keyword>
<evidence type="ECO:0000256" key="4">
    <source>
        <dbReference type="ARBA" id="ARBA00022452"/>
    </source>
</evidence>
<evidence type="ECO:0000256" key="5">
    <source>
        <dbReference type="ARBA" id="ARBA00022692"/>
    </source>
</evidence>
<dbReference type="STRING" id="357804.Ping_2845"/>
<keyword evidence="11" id="KW-1185">Reference proteome</keyword>
<dbReference type="GO" id="GO:0015288">
    <property type="term" value="F:porin activity"/>
    <property type="evidence" value="ECO:0007669"/>
    <property type="project" value="TreeGrafter"/>
</dbReference>
<dbReference type="EMBL" id="CP000510">
    <property type="protein sequence ID" value="ABM04551.1"/>
    <property type="molecule type" value="Genomic_DNA"/>
</dbReference>
<name>A1SYI6_PSYIN</name>
<dbReference type="AlphaFoldDB" id="A1SYI6"/>
<dbReference type="Gene3D" id="1.20.1600.10">
    <property type="entry name" value="Outer membrane efflux proteins (OEP)"/>
    <property type="match status" value="1"/>
</dbReference>
<dbReference type="GO" id="GO:0015562">
    <property type="term" value="F:efflux transmembrane transporter activity"/>
    <property type="evidence" value="ECO:0007669"/>
    <property type="project" value="InterPro"/>
</dbReference>
<gene>
    <name evidence="10" type="ordered locus">Ping_2845</name>
</gene>
<reference evidence="10 11" key="1">
    <citation type="submission" date="2007-01" db="EMBL/GenBank/DDBJ databases">
        <title>Complete sequence of Psychromonas ingrahamii 37.</title>
        <authorList>
            <consortium name="US DOE Joint Genome Institute"/>
            <person name="Copeland A."/>
            <person name="Lucas S."/>
            <person name="Lapidus A."/>
            <person name="Barry K."/>
            <person name="Detter J.C."/>
            <person name="Glavina del Rio T."/>
            <person name="Hammon N."/>
            <person name="Israni S."/>
            <person name="Dalin E."/>
            <person name="Tice H."/>
            <person name="Pitluck S."/>
            <person name="Thompson L.S."/>
            <person name="Brettin T."/>
            <person name="Bruce D."/>
            <person name="Han C."/>
            <person name="Tapia R."/>
            <person name="Schmutz J."/>
            <person name="Larimer F."/>
            <person name="Land M."/>
            <person name="Hauser L."/>
            <person name="Kyrpides N."/>
            <person name="Ivanova N."/>
            <person name="Staley J."/>
            <person name="Richardson P."/>
        </authorList>
    </citation>
    <scope>NUCLEOTIDE SEQUENCE [LARGE SCALE GENOMIC DNA]</scope>
    <source>
        <strain evidence="10 11">37</strain>
    </source>
</reference>
<feature type="chain" id="PRO_5002638031" evidence="9">
    <location>
        <begin position="29"/>
        <end position="447"/>
    </location>
</feature>
<dbReference type="SUPFAM" id="SSF56954">
    <property type="entry name" value="Outer membrane efflux proteins (OEP)"/>
    <property type="match status" value="1"/>
</dbReference>
<keyword evidence="8" id="KW-0175">Coiled coil</keyword>